<reference evidence="2" key="1">
    <citation type="journal article" date="2019" name="Int. J. Syst. Evol. Microbiol.">
        <title>The Global Catalogue of Microorganisms (GCM) 10K type strain sequencing project: providing services to taxonomists for standard genome sequencing and annotation.</title>
        <authorList>
            <consortium name="The Broad Institute Genomics Platform"/>
            <consortium name="The Broad Institute Genome Sequencing Center for Infectious Disease"/>
            <person name="Wu L."/>
            <person name="Ma J."/>
        </authorList>
    </citation>
    <scope>NUCLEOTIDE SEQUENCE [LARGE SCALE GENOMIC DNA]</scope>
    <source>
        <strain evidence="2">IBRC-M 10987</strain>
    </source>
</reference>
<organism evidence="1 2">
    <name type="scientific">Paenibacillus xanthanilyticus</name>
    <dbReference type="NCBI Taxonomy" id="1783531"/>
    <lineage>
        <taxon>Bacteria</taxon>
        <taxon>Bacillati</taxon>
        <taxon>Bacillota</taxon>
        <taxon>Bacilli</taxon>
        <taxon>Bacillales</taxon>
        <taxon>Paenibacillaceae</taxon>
        <taxon>Paenibacillus</taxon>
    </lineage>
</organism>
<dbReference type="EMBL" id="JBHSAM010000023">
    <property type="protein sequence ID" value="MFC4100252.1"/>
    <property type="molecule type" value="Genomic_DNA"/>
</dbReference>
<dbReference type="RefSeq" id="WP_377718926.1">
    <property type="nucleotide sequence ID" value="NZ_JBHSAM010000023.1"/>
</dbReference>
<evidence type="ECO:0000313" key="1">
    <source>
        <dbReference type="EMBL" id="MFC4100252.1"/>
    </source>
</evidence>
<name>A0ABV8K2E3_9BACL</name>
<evidence type="ECO:0000313" key="2">
    <source>
        <dbReference type="Proteomes" id="UP001595715"/>
    </source>
</evidence>
<accession>A0ABV8K2E3</accession>
<proteinExistence type="predicted"/>
<gene>
    <name evidence="1" type="ORF">ACFOZ8_11410</name>
</gene>
<protein>
    <submittedName>
        <fullName evidence="1">Uncharacterized protein</fullName>
    </submittedName>
</protein>
<comment type="caution">
    <text evidence="1">The sequence shown here is derived from an EMBL/GenBank/DDBJ whole genome shotgun (WGS) entry which is preliminary data.</text>
</comment>
<sequence>MSAPVHAFIYVSSPVKAIRAYAEFGSPIVDAPKRLGRLAEQEGAGTIEGIMSYFAGLEQGYALPLRTIREIEPMPLERLRAAYRFSPPQSYCHLSAYPELGRALFERLSRTEAGANHSSEAKGGS</sequence>
<dbReference type="Proteomes" id="UP001595715">
    <property type="component" value="Unassembled WGS sequence"/>
</dbReference>
<keyword evidence="2" id="KW-1185">Reference proteome</keyword>